<dbReference type="InterPro" id="IPR016040">
    <property type="entry name" value="NAD(P)-bd_dom"/>
</dbReference>
<dbReference type="EMBL" id="UOEK01000575">
    <property type="protein sequence ID" value="VAW09418.1"/>
    <property type="molecule type" value="Genomic_DNA"/>
</dbReference>
<gene>
    <name evidence="5" type="ORF">MNBD_ACTINO02-2910</name>
</gene>
<dbReference type="AlphaFoldDB" id="A0A3B0SV77"/>
<evidence type="ECO:0000256" key="2">
    <source>
        <dbReference type="ARBA" id="ARBA00023027"/>
    </source>
</evidence>
<name>A0A3B0SV77_9ZZZZ</name>
<keyword evidence="3 5" id="KW-0456">Lyase</keyword>
<evidence type="ECO:0000313" key="5">
    <source>
        <dbReference type="EMBL" id="VAW09418.1"/>
    </source>
</evidence>
<dbReference type="EC" id="4.2.1.46" evidence="5"/>
<accession>A0A3B0SV77</accession>
<sequence length="364" mass="40344">MTAGDDSTGNSATPPVDSITILLTGAAGFIGSNLVQYVLAKTDYNVVGLDALTYSGHLASLALAAEHERFSFVNADIRDGKAVRSVFEQFQPGGVLHLAAESHVDRSIDSPMEFVTTNVQGTVTLLAETERAWEGDRSKRFHHVSTDEVFGTLGPTGQFSETTPYDPRSPYAASKAASDHFVRAWSETYDLNVVITNCTNNYGPYQFPEKLIPVVIDRLQRRNAIPVYGDGSNVRDWLHVEDHCDALINVFERGISGETYCIGGESEVSNLKLVEKLCDLYDELTGAEGGTSRDLVDFVTDRPGHDFRYAMDIAKIRNDLGWAPSVDLDSGLRTTVSWYLDNQPWIDTVLSRDHSSFQERWYTR</sequence>
<dbReference type="Gene3D" id="3.40.50.720">
    <property type="entry name" value="NAD(P)-binding Rossmann-like Domain"/>
    <property type="match status" value="1"/>
</dbReference>
<dbReference type="CDD" id="cd05246">
    <property type="entry name" value="dTDP_GD_SDR_e"/>
    <property type="match status" value="1"/>
</dbReference>
<keyword evidence="2" id="KW-0520">NAD</keyword>
<evidence type="ECO:0000259" key="4">
    <source>
        <dbReference type="Pfam" id="PF16363"/>
    </source>
</evidence>
<dbReference type="SUPFAM" id="SSF51735">
    <property type="entry name" value="NAD(P)-binding Rossmann-fold domains"/>
    <property type="match status" value="1"/>
</dbReference>
<reference evidence="5" key="1">
    <citation type="submission" date="2018-06" db="EMBL/GenBank/DDBJ databases">
        <authorList>
            <person name="Zhirakovskaya E."/>
        </authorList>
    </citation>
    <scope>NUCLEOTIDE SEQUENCE</scope>
</reference>
<dbReference type="InterPro" id="IPR005888">
    <property type="entry name" value="dTDP_Gluc_deHydtase"/>
</dbReference>
<dbReference type="PANTHER" id="PTHR43000">
    <property type="entry name" value="DTDP-D-GLUCOSE 4,6-DEHYDRATASE-RELATED"/>
    <property type="match status" value="1"/>
</dbReference>
<protein>
    <submittedName>
        <fullName evidence="5">dTDP-glucose 4,6-dehydratase</fullName>
        <ecNumber evidence="5">4.2.1.46</ecNumber>
    </submittedName>
</protein>
<dbReference type="GO" id="GO:0008460">
    <property type="term" value="F:dTDP-glucose 4,6-dehydratase activity"/>
    <property type="evidence" value="ECO:0007669"/>
    <property type="project" value="UniProtKB-EC"/>
</dbReference>
<dbReference type="Pfam" id="PF16363">
    <property type="entry name" value="GDP_Man_Dehyd"/>
    <property type="match status" value="1"/>
</dbReference>
<organism evidence="5">
    <name type="scientific">hydrothermal vent metagenome</name>
    <dbReference type="NCBI Taxonomy" id="652676"/>
    <lineage>
        <taxon>unclassified sequences</taxon>
        <taxon>metagenomes</taxon>
        <taxon>ecological metagenomes</taxon>
    </lineage>
</organism>
<evidence type="ECO:0000256" key="3">
    <source>
        <dbReference type="ARBA" id="ARBA00023239"/>
    </source>
</evidence>
<dbReference type="Gene3D" id="3.90.25.10">
    <property type="entry name" value="UDP-galactose 4-epimerase, domain 1"/>
    <property type="match status" value="1"/>
</dbReference>
<dbReference type="NCBIfam" id="TIGR01181">
    <property type="entry name" value="dTDP_gluc_dehyt"/>
    <property type="match status" value="1"/>
</dbReference>
<comment type="cofactor">
    <cofactor evidence="1">
        <name>NAD(+)</name>
        <dbReference type="ChEBI" id="CHEBI:57540"/>
    </cofactor>
</comment>
<feature type="domain" description="NAD(P)-binding" evidence="4">
    <location>
        <begin position="22"/>
        <end position="334"/>
    </location>
</feature>
<evidence type="ECO:0000256" key="1">
    <source>
        <dbReference type="ARBA" id="ARBA00001911"/>
    </source>
</evidence>
<proteinExistence type="predicted"/>
<dbReference type="GO" id="GO:0009225">
    <property type="term" value="P:nucleotide-sugar metabolic process"/>
    <property type="evidence" value="ECO:0007669"/>
    <property type="project" value="InterPro"/>
</dbReference>
<dbReference type="InterPro" id="IPR036291">
    <property type="entry name" value="NAD(P)-bd_dom_sf"/>
</dbReference>